<accession>A0ABW6CQ93</accession>
<dbReference type="Proteomes" id="UP001598130">
    <property type="component" value="Unassembled WGS sequence"/>
</dbReference>
<feature type="signal peptide" evidence="1">
    <location>
        <begin position="1"/>
        <end position="22"/>
    </location>
</feature>
<dbReference type="Pfam" id="PF16655">
    <property type="entry name" value="PhoD_N"/>
    <property type="match status" value="1"/>
</dbReference>
<evidence type="ECO:0000313" key="5">
    <source>
        <dbReference type="Proteomes" id="UP001598130"/>
    </source>
</evidence>
<protein>
    <submittedName>
        <fullName evidence="4">Alkaline phosphatase D family protein</fullName>
    </submittedName>
</protein>
<feature type="domain" description="PhoD-like phosphatase metallophosphatase" evidence="2">
    <location>
        <begin position="141"/>
        <end position="526"/>
    </location>
</feature>
<reference evidence="4 5" key="1">
    <citation type="submission" date="2022-09" db="EMBL/GenBank/DDBJ databases">
        <title>New species of Phenylobacterium.</title>
        <authorList>
            <person name="Mieszkin S."/>
        </authorList>
    </citation>
    <scope>NUCLEOTIDE SEQUENCE [LARGE SCALE GENOMIC DNA]</scope>
    <source>
        <strain evidence="4 5">HK31-G</strain>
    </source>
</reference>
<keyword evidence="1" id="KW-0732">Signal</keyword>
<dbReference type="InterPro" id="IPR032093">
    <property type="entry name" value="PhoD_N"/>
</dbReference>
<dbReference type="InterPro" id="IPR029052">
    <property type="entry name" value="Metallo-depent_PP-like"/>
</dbReference>
<evidence type="ECO:0000313" key="4">
    <source>
        <dbReference type="EMBL" id="MFD3263931.1"/>
    </source>
</evidence>
<comment type="caution">
    <text evidence="4">The sequence shown here is derived from an EMBL/GenBank/DDBJ whole genome shotgun (WGS) entry which is preliminary data.</text>
</comment>
<gene>
    <name evidence="4" type="ORF">OCL97_08155</name>
</gene>
<dbReference type="PANTHER" id="PTHR43606:SF7">
    <property type="entry name" value="PHOSPHATASE, PUTATIVE (AFU_ORTHOLOGUE AFUA_6G08710)-RELATED"/>
    <property type="match status" value="1"/>
</dbReference>
<dbReference type="Gene3D" id="3.60.21.70">
    <property type="entry name" value="PhoD-like phosphatase"/>
    <property type="match status" value="1"/>
</dbReference>
<dbReference type="CDD" id="cd07389">
    <property type="entry name" value="MPP_PhoD"/>
    <property type="match status" value="1"/>
</dbReference>
<dbReference type="Pfam" id="PF09423">
    <property type="entry name" value="PhoD"/>
    <property type="match status" value="1"/>
</dbReference>
<evidence type="ECO:0000259" key="2">
    <source>
        <dbReference type="Pfam" id="PF09423"/>
    </source>
</evidence>
<dbReference type="SUPFAM" id="SSF56300">
    <property type="entry name" value="Metallo-dependent phosphatases"/>
    <property type="match status" value="1"/>
</dbReference>
<feature type="domain" description="Phospholipase D N-terminal" evidence="3">
    <location>
        <begin position="36"/>
        <end position="130"/>
    </location>
</feature>
<dbReference type="InterPro" id="IPR006311">
    <property type="entry name" value="TAT_signal"/>
</dbReference>
<feature type="chain" id="PRO_5045969666" evidence="1">
    <location>
        <begin position="23"/>
        <end position="560"/>
    </location>
</feature>
<dbReference type="RefSeq" id="WP_377369215.1">
    <property type="nucleotide sequence ID" value="NZ_JAOTJD010000012.1"/>
</dbReference>
<keyword evidence="5" id="KW-1185">Reference proteome</keyword>
<name>A0ABW6CQ93_9CAUL</name>
<organism evidence="4 5">
    <name type="scientific">Phenylobacterium ferrooxidans</name>
    <dbReference type="NCBI Taxonomy" id="2982689"/>
    <lineage>
        <taxon>Bacteria</taxon>
        <taxon>Pseudomonadati</taxon>
        <taxon>Pseudomonadota</taxon>
        <taxon>Alphaproteobacteria</taxon>
        <taxon>Caulobacterales</taxon>
        <taxon>Caulobacteraceae</taxon>
        <taxon>Phenylobacterium</taxon>
    </lineage>
</organism>
<sequence length="560" mass="61053">MTINRRSALAFLGAGLATPAFAQAPSRYAGAIAFKHGVASGDPLADRVILWTRITPAQATTGEIAYRWRITPTGKPSFFRRVKTLTGEGVTSAARDFTVKVDVGGLKPGVQYSYEFEANGVVSPPGWTRTLPVGKTADVVLAVASCSLFPNGYFHAYSAISALARVDAVIHLGDYIYEYGGPGSYGMDSKVAWQRPHEPNHEIVSLADYRTRHAQYKSDRQLQAAHARAAWIVVWDDHETANDSFATGAQNHTPIDEGPWNERKATAIKAYYEWMPIREPADGGFSINRTFHFGDLASLVMLETRLTARDRQLSYDRDLNGLDGKPDLPGFRKKLADPYRRMMGEQQEAWLASELKASVAAGRTWQVLGNEVLMARIGIPSARKEMGEAAYAKALAASSDSARKRIARLGDFAKMDLPYGLDMWDGYPVDRERVYAAVKAAQARAIVLAGDSHAFWVNELFDDAGARAGVEFGTTGITSPGGGDSLPTFPIGEVFAQANREVLFCDQNAKGFLLLTLTPNEAKADLMAVSNITEPTYDTRVVKTYRVTPEAGGLSAPTEV</sequence>
<dbReference type="InterPro" id="IPR052900">
    <property type="entry name" value="Phospholipid_Metab_Enz"/>
</dbReference>
<proteinExistence type="predicted"/>
<evidence type="ECO:0000256" key="1">
    <source>
        <dbReference type="SAM" id="SignalP"/>
    </source>
</evidence>
<dbReference type="PROSITE" id="PS51318">
    <property type="entry name" value="TAT"/>
    <property type="match status" value="1"/>
</dbReference>
<dbReference type="InterPro" id="IPR018946">
    <property type="entry name" value="PhoD-like_MPP"/>
</dbReference>
<dbReference type="PANTHER" id="PTHR43606">
    <property type="entry name" value="PHOSPHATASE, PUTATIVE (AFU_ORTHOLOGUE AFUA_6G08710)-RELATED"/>
    <property type="match status" value="1"/>
</dbReference>
<dbReference type="EMBL" id="JAOTJD010000012">
    <property type="protein sequence ID" value="MFD3263931.1"/>
    <property type="molecule type" value="Genomic_DNA"/>
</dbReference>
<dbReference type="InterPro" id="IPR038607">
    <property type="entry name" value="PhoD-like_sf"/>
</dbReference>
<dbReference type="Gene3D" id="2.60.40.380">
    <property type="entry name" value="Purple acid phosphatase-like, N-terminal"/>
    <property type="match status" value="1"/>
</dbReference>
<evidence type="ECO:0000259" key="3">
    <source>
        <dbReference type="Pfam" id="PF16655"/>
    </source>
</evidence>